<keyword evidence="2" id="KW-1185">Reference proteome</keyword>
<dbReference type="AlphaFoldDB" id="A0A4C1Z0G3"/>
<accession>A0A4C1Z0G3</accession>
<evidence type="ECO:0000313" key="2">
    <source>
        <dbReference type="Proteomes" id="UP000299102"/>
    </source>
</evidence>
<reference evidence="1 2" key="1">
    <citation type="journal article" date="2019" name="Commun. Biol.">
        <title>The bagworm genome reveals a unique fibroin gene that provides high tensile strength.</title>
        <authorList>
            <person name="Kono N."/>
            <person name="Nakamura H."/>
            <person name="Ohtoshi R."/>
            <person name="Tomita M."/>
            <person name="Numata K."/>
            <person name="Arakawa K."/>
        </authorList>
    </citation>
    <scope>NUCLEOTIDE SEQUENCE [LARGE SCALE GENOMIC DNA]</scope>
</reference>
<gene>
    <name evidence="1" type="ORF">EVAR_39414_1</name>
</gene>
<sequence length="129" mass="14281">MIPFQLKETKSEVTRLTNVASTLRCQAQSALLEVKHYSEVKGRLKLFRLSLLVGQAKVALGMRGQAEPVIGCNSSCAASMTARRGIRRSSDEAKRCTWRGYFEHNARMRSAIGSVSAASAETNEYNRNN</sequence>
<comment type="caution">
    <text evidence="1">The sequence shown here is derived from an EMBL/GenBank/DDBJ whole genome shotgun (WGS) entry which is preliminary data.</text>
</comment>
<protein>
    <submittedName>
        <fullName evidence="1">Uncharacterized protein</fullName>
    </submittedName>
</protein>
<evidence type="ECO:0000313" key="1">
    <source>
        <dbReference type="EMBL" id="GBP80544.1"/>
    </source>
</evidence>
<dbReference type="Proteomes" id="UP000299102">
    <property type="component" value="Unassembled WGS sequence"/>
</dbReference>
<dbReference type="EMBL" id="BGZK01001467">
    <property type="protein sequence ID" value="GBP80544.1"/>
    <property type="molecule type" value="Genomic_DNA"/>
</dbReference>
<proteinExistence type="predicted"/>
<name>A0A4C1Z0G3_EUMVA</name>
<organism evidence="1 2">
    <name type="scientific">Eumeta variegata</name>
    <name type="common">Bagworm moth</name>
    <name type="synonym">Eumeta japonica</name>
    <dbReference type="NCBI Taxonomy" id="151549"/>
    <lineage>
        <taxon>Eukaryota</taxon>
        <taxon>Metazoa</taxon>
        <taxon>Ecdysozoa</taxon>
        <taxon>Arthropoda</taxon>
        <taxon>Hexapoda</taxon>
        <taxon>Insecta</taxon>
        <taxon>Pterygota</taxon>
        <taxon>Neoptera</taxon>
        <taxon>Endopterygota</taxon>
        <taxon>Lepidoptera</taxon>
        <taxon>Glossata</taxon>
        <taxon>Ditrysia</taxon>
        <taxon>Tineoidea</taxon>
        <taxon>Psychidae</taxon>
        <taxon>Oiketicinae</taxon>
        <taxon>Eumeta</taxon>
    </lineage>
</organism>